<organism evidence="1 2">
    <name type="scientific">Escherichia coli</name>
    <dbReference type="NCBI Taxonomy" id="562"/>
    <lineage>
        <taxon>Bacteria</taxon>
        <taxon>Pseudomonadati</taxon>
        <taxon>Pseudomonadota</taxon>
        <taxon>Gammaproteobacteria</taxon>
        <taxon>Enterobacterales</taxon>
        <taxon>Enterobacteriaceae</taxon>
        <taxon>Escherichia</taxon>
    </lineage>
</organism>
<dbReference type="AlphaFoldDB" id="A0A376LDK0"/>
<evidence type="ECO:0000313" key="1">
    <source>
        <dbReference type="EMBL" id="STF42349.1"/>
    </source>
</evidence>
<reference evidence="1 2" key="1">
    <citation type="submission" date="2018-06" db="EMBL/GenBank/DDBJ databases">
        <authorList>
            <consortium name="Pathogen Informatics"/>
            <person name="Doyle S."/>
        </authorList>
    </citation>
    <scope>NUCLEOTIDE SEQUENCE [LARGE SCALE GENOMIC DNA]</scope>
    <source>
        <strain evidence="1 2">NCTC7928</strain>
    </source>
</reference>
<proteinExistence type="predicted"/>
<accession>A0A376LDK0</accession>
<dbReference type="EMBL" id="UGAB01000002">
    <property type="protein sequence ID" value="STF42349.1"/>
    <property type="molecule type" value="Genomic_DNA"/>
</dbReference>
<gene>
    <name evidence="1" type="ORF">NCTC7928_02982</name>
</gene>
<protein>
    <submittedName>
        <fullName evidence="1">Uncharacterized protein</fullName>
    </submittedName>
</protein>
<sequence length="56" mass="6218">MAHDGLKWLMIAGVSFRDGVITDELSRTDIAIARRELSMLVEMGKQVMPRHCFGGA</sequence>
<name>A0A376LDK0_ECOLX</name>
<dbReference type="Proteomes" id="UP000254877">
    <property type="component" value="Unassembled WGS sequence"/>
</dbReference>
<evidence type="ECO:0000313" key="2">
    <source>
        <dbReference type="Proteomes" id="UP000254877"/>
    </source>
</evidence>